<comment type="caution">
    <text evidence="2">The sequence shown here is derived from an EMBL/GenBank/DDBJ whole genome shotgun (WGS) entry which is preliminary data.</text>
</comment>
<keyword evidence="3" id="KW-1185">Reference proteome</keyword>
<dbReference type="Proteomes" id="UP001059041">
    <property type="component" value="Linkage Group LG3"/>
</dbReference>
<accession>A0A9W7WZY4</accession>
<evidence type="ECO:0000256" key="1">
    <source>
        <dbReference type="SAM" id="MobiDB-lite"/>
    </source>
</evidence>
<proteinExistence type="predicted"/>
<evidence type="ECO:0000313" key="2">
    <source>
        <dbReference type="EMBL" id="KAI7811892.1"/>
    </source>
</evidence>
<name>A0A9W7WZY4_TRIRA</name>
<reference evidence="2" key="1">
    <citation type="submission" date="2021-02" db="EMBL/GenBank/DDBJ databases">
        <title>Comparative genomics reveals that relaxation of natural selection precedes convergent phenotypic evolution of cavefish.</title>
        <authorList>
            <person name="Peng Z."/>
        </authorList>
    </citation>
    <scope>NUCLEOTIDE SEQUENCE</scope>
    <source>
        <tissue evidence="2">Muscle</tissue>
    </source>
</reference>
<feature type="non-terminal residue" evidence="2">
    <location>
        <position position="71"/>
    </location>
</feature>
<gene>
    <name evidence="2" type="ORF">IRJ41_022165</name>
</gene>
<evidence type="ECO:0000313" key="3">
    <source>
        <dbReference type="Proteomes" id="UP001059041"/>
    </source>
</evidence>
<dbReference type="AlphaFoldDB" id="A0A9W7WZY4"/>
<sequence length="71" mass="7334">MGRSSEPLGASTMATSGETSSLSLSLSLLCVYKKVVSRLVGRQGETILAYCRCGEVRVVKCDSGGSVGFTG</sequence>
<dbReference type="EMBL" id="JAFHDT010000003">
    <property type="protein sequence ID" value="KAI7811892.1"/>
    <property type="molecule type" value="Genomic_DNA"/>
</dbReference>
<organism evidence="2 3">
    <name type="scientific">Triplophysa rosa</name>
    <name type="common">Cave loach</name>
    <dbReference type="NCBI Taxonomy" id="992332"/>
    <lineage>
        <taxon>Eukaryota</taxon>
        <taxon>Metazoa</taxon>
        <taxon>Chordata</taxon>
        <taxon>Craniata</taxon>
        <taxon>Vertebrata</taxon>
        <taxon>Euteleostomi</taxon>
        <taxon>Actinopterygii</taxon>
        <taxon>Neopterygii</taxon>
        <taxon>Teleostei</taxon>
        <taxon>Ostariophysi</taxon>
        <taxon>Cypriniformes</taxon>
        <taxon>Nemacheilidae</taxon>
        <taxon>Triplophysa</taxon>
    </lineage>
</organism>
<protein>
    <submittedName>
        <fullName evidence="2">Uncharacterized protein</fullName>
    </submittedName>
</protein>
<feature type="region of interest" description="Disordered" evidence="1">
    <location>
        <begin position="1"/>
        <end position="21"/>
    </location>
</feature>